<dbReference type="Gene3D" id="1.10.8.560">
    <property type="entry name" value="Antirestriction protein ArdA, domain 2"/>
    <property type="match status" value="1"/>
</dbReference>
<comment type="caution">
    <text evidence="1">The sequence shown here is derived from an EMBL/GenBank/DDBJ whole genome shotgun (WGS) entry which is preliminary data.</text>
</comment>
<gene>
    <name evidence="1" type="ORF">L0P48_01335</name>
</gene>
<dbReference type="InterPro" id="IPR041896">
    <property type="entry name" value="ArdA_dom2"/>
</dbReference>
<dbReference type="InterPro" id="IPR041893">
    <property type="entry name" value="ArdA_dom3"/>
</dbReference>
<reference evidence="1" key="1">
    <citation type="submission" date="2022-01" db="EMBL/GenBank/DDBJ databases">
        <title>Collection of gut derived symbiotic bacterial strains cultured from healthy donors.</title>
        <authorList>
            <person name="Lin H."/>
            <person name="Kohout C."/>
            <person name="Waligurski E."/>
            <person name="Pamer E.G."/>
        </authorList>
    </citation>
    <scope>NUCLEOTIDE SEQUENCE</scope>
    <source>
        <strain evidence="1">DFI.1.11</strain>
    </source>
</reference>
<dbReference type="InterPro" id="IPR041895">
    <property type="entry name" value="ArdA_dom1"/>
</dbReference>
<dbReference type="Gene3D" id="1.10.10.1190">
    <property type="entry name" value="Antirestriction protein ArdA, domain 3"/>
    <property type="match status" value="1"/>
</dbReference>
<accession>A0AAW5CKW8</accession>
<dbReference type="EMBL" id="JAKNDE010000001">
    <property type="protein sequence ID" value="MCG5032258.1"/>
    <property type="molecule type" value="Genomic_DNA"/>
</dbReference>
<dbReference type="Proteomes" id="UP001200089">
    <property type="component" value="Unassembled WGS sequence"/>
</dbReference>
<dbReference type="InterPro" id="IPR009899">
    <property type="entry name" value="ArdA"/>
</dbReference>
<name>A0AAW5CKW8_9FIRM</name>
<protein>
    <submittedName>
        <fullName evidence="1">Antirestriction protein ArdA</fullName>
    </submittedName>
</protein>
<dbReference type="Gene3D" id="3.10.20.480">
    <property type="entry name" value="Antirestriction protein ArdA, domain 1"/>
    <property type="match status" value="1"/>
</dbReference>
<dbReference type="RefSeq" id="WP_227096769.1">
    <property type="nucleotide sequence ID" value="NZ_JAKNDE010000001.1"/>
</dbReference>
<sequence>MEEMRIYIANLGKYNEGELVGAWFTPPVDYDEMAERIGLNERYEEYAIHDYELPFEIDEYTPIEEVNRLCEMVEDLPEDIQDELSELVGHFGSVEELCDNQDRIFHYPDCEDMADLAEYFLYESGAMDAVPEELRDYIDFEAYGNNLYTSGTFIETNHGIYEIGW</sequence>
<dbReference type="Pfam" id="PF07275">
    <property type="entry name" value="ArdA"/>
    <property type="match status" value="1"/>
</dbReference>
<evidence type="ECO:0000313" key="1">
    <source>
        <dbReference type="EMBL" id="MCG5032258.1"/>
    </source>
</evidence>
<dbReference type="AlphaFoldDB" id="A0AAW5CKW8"/>
<evidence type="ECO:0000313" key="2">
    <source>
        <dbReference type="Proteomes" id="UP001200089"/>
    </source>
</evidence>
<proteinExistence type="predicted"/>
<organism evidence="1 2">
    <name type="scientific">Blautia massiliensis</name>
    <name type="common">ex Durand et al. 2017</name>
    <dbReference type="NCBI Taxonomy" id="1737424"/>
    <lineage>
        <taxon>Bacteria</taxon>
        <taxon>Bacillati</taxon>
        <taxon>Bacillota</taxon>
        <taxon>Clostridia</taxon>
        <taxon>Lachnospirales</taxon>
        <taxon>Lachnospiraceae</taxon>
        <taxon>Blautia</taxon>
    </lineage>
</organism>